<organism evidence="2 3">
    <name type="scientific">Endocarpon pusillum</name>
    <dbReference type="NCBI Taxonomy" id="364733"/>
    <lineage>
        <taxon>Eukaryota</taxon>
        <taxon>Fungi</taxon>
        <taxon>Dikarya</taxon>
        <taxon>Ascomycota</taxon>
        <taxon>Pezizomycotina</taxon>
        <taxon>Eurotiomycetes</taxon>
        <taxon>Chaetothyriomycetidae</taxon>
        <taxon>Verrucariales</taxon>
        <taxon>Verrucariaceae</taxon>
        <taxon>Endocarpon</taxon>
    </lineage>
</organism>
<keyword evidence="3" id="KW-1185">Reference proteome</keyword>
<name>A0A8H7ADG8_9EURO</name>
<sequence length="154" mass="17236">MLAISQHKCSRSKHGQRTRSKELTGNLRFKHLAVSQHKHLCHLSYHSLILLPLTGFTIALPAQQKASKKSQPEQPDQMTASADTTNPPKTKFWQASTNPFPAVPFQAPIEQEQEQPDASKCKKEWNQQSALGASSTNKGQNADEWHKQNATVAW</sequence>
<feature type="region of interest" description="Disordered" evidence="1">
    <location>
        <begin position="62"/>
        <end position="154"/>
    </location>
</feature>
<feature type="compositionally biased region" description="Polar residues" evidence="1">
    <location>
        <begin position="72"/>
        <end position="99"/>
    </location>
</feature>
<feature type="region of interest" description="Disordered" evidence="1">
    <location>
        <begin position="1"/>
        <end position="21"/>
    </location>
</feature>
<feature type="compositionally biased region" description="Basic residues" evidence="1">
    <location>
        <begin position="8"/>
        <end position="18"/>
    </location>
</feature>
<accession>A0A8H7ADG8</accession>
<protein>
    <submittedName>
        <fullName evidence="2">Uncharacterized protein</fullName>
    </submittedName>
</protein>
<evidence type="ECO:0000256" key="1">
    <source>
        <dbReference type="SAM" id="MobiDB-lite"/>
    </source>
</evidence>
<dbReference type="Proteomes" id="UP000606974">
    <property type="component" value="Unassembled WGS sequence"/>
</dbReference>
<evidence type="ECO:0000313" key="2">
    <source>
        <dbReference type="EMBL" id="KAF7506858.1"/>
    </source>
</evidence>
<feature type="compositionally biased region" description="Polar residues" evidence="1">
    <location>
        <begin position="126"/>
        <end position="140"/>
    </location>
</feature>
<proteinExistence type="predicted"/>
<reference evidence="2" key="1">
    <citation type="submission" date="2020-02" db="EMBL/GenBank/DDBJ databases">
        <authorList>
            <person name="Palmer J.M."/>
        </authorList>
    </citation>
    <scope>NUCLEOTIDE SEQUENCE</scope>
    <source>
        <strain evidence="2">EPUS1.4</strain>
        <tissue evidence="2">Thallus</tissue>
    </source>
</reference>
<dbReference type="EMBL" id="JAACFV010000079">
    <property type="protein sequence ID" value="KAF7506858.1"/>
    <property type="molecule type" value="Genomic_DNA"/>
</dbReference>
<evidence type="ECO:0000313" key="3">
    <source>
        <dbReference type="Proteomes" id="UP000606974"/>
    </source>
</evidence>
<gene>
    <name evidence="2" type="ORF">GJ744_011204</name>
</gene>
<dbReference type="AlphaFoldDB" id="A0A8H7ADG8"/>
<comment type="caution">
    <text evidence="2">The sequence shown here is derived from an EMBL/GenBank/DDBJ whole genome shotgun (WGS) entry which is preliminary data.</text>
</comment>